<dbReference type="Proteomes" id="UP001295444">
    <property type="component" value="Chromosome 05"/>
</dbReference>
<gene>
    <name evidence="1" type="ORF">PECUL_23A015454</name>
</gene>
<dbReference type="AlphaFoldDB" id="A0AAD1S615"/>
<accession>A0AAD1S615</accession>
<evidence type="ECO:0000313" key="2">
    <source>
        <dbReference type="Proteomes" id="UP001295444"/>
    </source>
</evidence>
<name>A0AAD1S615_PELCU</name>
<proteinExistence type="predicted"/>
<dbReference type="EMBL" id="OW240916">
    <property type="protein sequence ID" value="CAH2293520.1"/>
    <property type="molecule type" value="Genomic_DNA"/>
</dbReference>
<sequence>MPQHLRHTPTTTLDTSRHLLKIWDAYREKLCSAHPWTLATPIQILHQCNGTFPYQKRSNAGITHIYHLCTKEGLKTFPDLRKEFLLPSSFTFAYLQIKALLSNNKITNIQNSLQTF</sequence>
<protein>
    <submittedName>
        <fullName evidence="1">Uncharacterized protein</fullName>
    </submittedName>
</protein>
<keyword evidence="2" id="KW-1185">Reference proteome</keyword>
<reference evidence="1" key="1">
    <citation type="submission" date="2022-03" db="EMBL/GenBank/DDBJ databases">
        <authorList>
            <person name="Alioto T."/>
            <person name="Alioto T."/>
            <person name="Gomez Garrido J."/>
        </authorList>
    </citation>
    <scope>NUCLEOTIDE SEQUENCE</scope>
</reference>
<organism evidence="1 2">
    <name type="scientific">Pelobates cultripes</name>
    <name type="common">Western spadefoot toad</name>
    <dbReference type="NCBI Taxonomy" id="61616"/>
    <lineage>
        <taxon>Eukaryota</taxon>
        <taxon>Metazoa</taxon>
        <taxon>Chordata</taxon>
        <taxon>Craniata</taxon>
        <taxon>Vertebrata</taxon>
        <taxon>Euteleostomi</taxon>
        <taxon>Amphibia</taxon>
        <taxon>Batrachia</taxon>
        <taxon>Anura</taxon>
        <taxon>Pelobatoidea</taxon>
        <taxon>Pelobatidae</taxon>
        <taxon>Pelobates</taxon>
    </lineage>
</organism>
<evidence type="ECO:0000313" key="1">
    <source>
        <dbReference type="EMBL" id="CAH2293520.1"/>
    </source>
</evidence>